<protein>
    <recommendedName>
        <fullName evidence="3">histidine kinase</fullName>
        <ecNumber evidence="3">2.7.13.3</ecNumber>
    </recommendedName>
</protein>
<dbReference type="PANTHER" id="PTHR44936:SF9">
    <property type="entry name" value="SENSOR PROTEIN CREC"/>
    <property type="match status" value="1"/>
</dbReference>
<dbReference type="PRINTS" id="PR00344">
    <property type="entry name" value="BCTRLSENSOR"/>
</dbReference>
<dbReference type="InterPro" id="IPR036890">
    <property type="entry name" value="HATPase_C_sf"/>
</dbReference>
<dbReference type="Pfam" id="PF02518">
    <property type="entry name" value="HATPase_c"/>
    <property type="match status" value="1"/>
</dbReference>
<keyword evidence="10" id="KW-0812">Transmembrane</keyword>
<gene>
    <name evidence="12" type="ORF">METZ01_LOCUS119269</name>
</gene>
<keyword evidence="5" id="KW-0597">Phosphoprotein</keyword>
<evidence type="ECO:0000256" key="2">
    <source>
        <dbReference type="ARBA" id="ARBA00004651"/>
    </source>
</evidence>
<comment type="subcellular location">
    <subcellularLocation>
        <location evidence="2">Cell membrane</location>
        <topology evidence="2">Multi-pass membrane protein</topology>
    </subcellularLocation>
</comment>
<evidence type="ECO:0000256" key="1">
    <source>
        <dbReference type="ARBA" id="ARBA00000085"/>
    </source>
</evidence>
<feature type="transmembrane region" description="Helical" evidence="10">
    <location>
        <begin position="208"/>
        <end position="229"/>
    </location>
</feature>
<dbReference type="SUPFAM" id="SSF47384">
    <property type="entry name" value="Homodimeric domain of signal transducing histidine kinase"/>
    <property type="match status" value="1"/>
</dbReference>
<dbReference type="SUPFAM" id="SSF55874">
    <property type="entry name" value="ATPase domain of HSP90 chaperone/DNA topoisomerase II/histidine kinase"/>
    <property type="match status" value="1"/>
</dbReference>
<evidence type="ECO:0000256" key="10">
    <source>
        <dbReference type="SAM" id="Phobius"/>
    </source>
</evidence>
<dbReference type="Gene3D" id="3.30.565.10">
    <property type="entry name" value="Histidine kinase-like ATPase, C-terminal domain"/>
    <property type="match status" value="1"/>
</dbReference>
<feature type="domain" description="Histidine kinase" evidence="11">
    <location>
        <begin position="265"/>
        <end position="466"/>
    </location>
</feature>
<keyword evidence="7" id="KW-0418">Kinase</keyword>
<dbReference type="PANTHER" id="PTHR44936">
    <property type="entry name" value="SENSOR PROTEIN CREC"/>
    <property type="match status" value="1"/>
</dbReference>
<dbReference type="Pfam" id="PF00512">
    <property type="entry name" value="HisKA"/>
    <property type="match status" value="1"/>
</dbReference>
<dbReference type="InterPro" id="IPR036097">
    <property type="entry name" value="HisK_dim/P_sf"/>
</dbReference>
<reference evidence="12" key="1">
    <citation type="submission" date="2018-05" db="EMBL/GenBank/DDBJ databases">
        <authorList>
            <person name="Lanie J.A."/>
            <person name="Ng W.-L."/>
            <person name="Kazmierczak K.M."/>
            <person name="Andrzejewski T.M."/>
            <person name="Davidsen T.M."/>
            <person name="Wayne K.J."/>
            <person name="Tettelin H."/>
            <person name="Glass J.I."/>
            <person name="Rusch D."/>
            <person name="Podicherti R."/>
            <person name="Tsui H.-C.T."/>
            <person name="Winkler M.E."/>
        </authorList>
    </citation>
    <scope>NUCLEOTIDE SEQUENCE</scope>
</reference>
<proteinExistence type="predicted"/>
<feature type="transmembrane region" description="Helical" evidence="10">
    <location>
        <begin position="20"/>
        <end position="37"/>
    </location>
</feature>
<dbReference type="InterPro" id="IPR004358">
    <property type="entry name" value="Sig_transdc_His_kin-like_C"/>
</dbReference>
<dbReference type="InterPro" id="IPR003661">
    <property type="entry name" value="HisK_dim/P_dom"/>
</dbReference>
<dbReference type="CDD" id="cd00082">
    <property type="entry name" value="HisKA"/>
    <property type="match status" value="1"/>
</dbReference>
<name>A0A381XNV0_9ZZZZ</name>
<keyword evidence="10" id="KW-1133">Transmembrane helix</keyword>
<evidence type="ECO:0000313" key="12">
    <source>
        <dbReference type="EMBL" id="SVA66415.1"/>
    </source>
</evidence>
<dbReference type="AlphaFoldDB" id="A0A381XNV0"/>
<evidence type="ECO:0000256" key="4">
    <source>
        <dbReference type="ARBA" id="ARBA00022475"/>
    </source>
</evidence>
<dbReference type="EC" id="2.7.13.3" evidence="3"/>
<keyword evidence="9" id="KW-0843">Virulence</keyword>
<dbReference type="InterPro" id="IPR050980">
    <property type="entry name" value="2C_sensor_his_kinase"/>
</dbReference>
<dbReference type="SMART" id="SM00387">
    <property type="entry name" value="HATPase_c"/>
    <property type="match status" value="1"/>
</dbReference>
<accession>A0A381XNV0</accession>
<evidence type="ECO:0000256" key="6">
    <source>
        <dbReference type="ARBA" id="ARBA00022679"/>
    </source>
</evidence>
<evidence type="ECO:0000256" key="8">
    <source>
        <dbReference type="ARBA" id="ARBA00023012"/>
    </source>
</evidence>
<evidence type="ECO:0000256" key="7">
    <source>
        <dbReference type="ARBA" id="ARBA00022777"/>
    </source>
</evidence>
<evidence type="ECO:0000256" key="3">
    <source>
        <dbReference type="ARBA" id="ARBA00012438"/>
    </source>
</evidence>
<comment type="catalytic activity">
    <reaction evidence="1">
        <text>ATP + protein L-histidine = ADP + protein N-phospho-L-histidine.</text>
        <dbReference type="EC" id="2.7.13.3"/>
    </reaction>
</comment>
<sequence>MSRGFFVSNEDKNLRTGFQVLTVVSTLLVFGGAIWLAKEQMGGRIREQVLARYAQELYAISLVHQVTMAESAEVLFLEDVTDQLSVYGAVAELSGALGVRLYTPDGEFLISSPENISDGTLSAGQLHSAGLLAPTSGLNEALLARNVFWEPLLEGESAEEPLTIREVVLPVHVADEDELLGVAQFLFDGSDSLADIAELDGGLFRQSLFIFAVGGGVIALLLSASFVRINRIHRSLARRTFALKRANQELALSDRTSAVGGVASHLIHGLRNPLTGLRGYLDADAPGQDDLSSAQSAVKRMEGMIDNIVRTLGENASGVTYELSVAELLEIFQTRIEPIAGEQGVRLDISGAVGRELDNREGNLVLLILENLTQNAIEACEQAGRVTVRASETGGVTVFDVSDTGGGLPETVKASLFQPGQTSKEQGSGLGLAISGQLAASMGAELLLAKSDGNGTTFRLALAKSNS</sequence>
<dbReference type="PROSITE" id="PS50109">
    <property type="entry name" value="HIS_KIN"/>
    <property type="match status" value="1"/>
</dbReference>
<dbReference type="GO" id="GO:0005886">
    <property type="term" value="C:plasma membrane"/>
    <property type="evidence" value="ECO:0007669"/>
    <property type="project" value="UniProtKB-SubCell"/>
</dbReference>
<dbReference type="InterPro" id="IPR003594">
    <property type="entry name" value="HATPase_dom"/>
</dbReference>
<keyword evidence="8" id="KW-0902">Two-component regulatory system</keyword>
<keyword evidence="10" id="KW-0472">Membrane</keyword>
<dbReference type="EMBL" id="UINC01015843">
    <property type="protein sequence ID" value="SVA66415.1"/>
    <property type="molecule type" value="Genomic_DNA"/>
</dbReference>
<dbReference type="InterPro" id="IPR005467">
    <property type="entry name" value="His_kinase_dom"/>
</dbReference>
<evidence type="ECO:0000256" key="5">
    <source>
        <dbReference type="ARBA" id="ARBA00022553"/>
    </source>
</evidence>
<keyword evidence="6" id="KW-0808">Transferase</keyword>
<dbReference type="GO" id="GO:0000155">
    <property type="term" value="F:phosphorelay sensor kinase activity"/>
    <property type="evidence" value="ECO:0007669"/>
    <property type="project" value="InterPro"/>
</dbReference>
<evidence type="ECO:0000256" key="9">
    <source>
        <dbReference type="ARBA" id="ARBA00023026"/>
    </source>
</evidence>
<organism evidence="12">
    <name type="scientific">marine metagenome</name>
    <dbReference type="NCBI Taxonomy" id="408172"/>
    <lineage>
        <taxon>unclassified sequences</taxon>
        <taxon>metagenomes</taxon>
        <taxon>ecological metagenomes</taxon>
    </lineage>
</organism>
<evidence type="ECO:0000259" key="11">
    <source>
        <dbReference type="PROSITE" id="PS50109"/>
    </source>
</evidence>
<keyword evidence="4" id="KW-1003">Cell membrane</keyword>